<sequence>MEVLSARHRALGSLISTSGWTTGLLTMTGLAWLFRDWMLFQGVITIAALSGVVNWFFIPESPRWLLAMGRYDEARKELKRAVHKNKVTGVSVEAIIKEFKDKISLSQIVSLYARDRWNRPYALRDMKHSRGVLDTLVYYNLTYSSILLGDPYLSFALVAAAEYPGRLLGVVAVNYLRRRTAYITLYVFASICSAAAIFVPTANAISG</sequence>
<dbReference type="Proteomes" id="UP000821865">
    <property type="component" value="Chromosome 1"/>
</dbReference>
<evidence type="ECO:0000313" key="2">
    <source>
        <dbReference type="Proteomes" id="UP000821865"/>
    </source>
</evidence>
<proteinExistence type="predicted"/>
<keyword evidence="2" id="KW-1185">Reference proteome</keyword>
<organism evidence="1 2">
    <name type="scientific">Dermacentor silvarum</name>
    <name type="common">Tick</name>
    <dbReference type="NCBI Taxonomy" id="543639"/>
    <lineage>
        <taxon>Eukaryota</taxon>
        <taxon>Metazoa</taxon>
        <taxon>Ecdysozoa</taxon>
        <taxon>Arthropoda</taxon>
        <taxon>Chelicerata</taxon>
        <taxon>Arachnida</taxon>
        <taxon>Acari</taxon>
        <taxon>Parasitiformes</taxon>
        <taxon>Ixodida</taxon>
        <taxon>Ixodoidea</taxon>
        <taxon>Ixodidae</taxon>
        <taxon>Rhipicephalinae</taxon>
        <taxon>Dermacentor</taxon>
    </lineage>
</organism>
<protein>
    <submittedName>
        <fullName evidence="1">Uncharacterized protein</fullName>
    </submittedName>
</protein>
<name>A0ACB8DU29_DERSI</name>
<accession>A0ACB8DU29</accession>
<evidence type="ECO:0000313" key="1">
    <source>
        <dbReference type="EMBL" id="KAH7977985.1"/>
    </source>
</evidence>
<comment type="caution">
    <text evidence="1">The sequence shown here is derived from an EMBL/GenBank/DDBJ whole genome shotgun (WGS) entry which is preliminary data.</text>
</comment>
<reference evidence="1" key="1">
    <citation type="submission" date="2020-05" db="EMBL/GenBank/DDBJ databases">
        <title>Large-scale comparative analyses of tick genomes elucidate their genetic diversity and vector capacities.</title>
        <authorList>
            <person name="Jia N."/>
            <person name="Wang J."/>
            <person name="Shi W."/>
            <person name="Du L."/>
            <person name="Sun Y."/>
            <person name="Zhan W."/>
            <person name="Jiang J."/>
            <person name="Wang Q."/>
            <person name="Zhang B."/>
            <person name="Ji P."/>
            <person name="Sakyi L.B."/>
            <person name="Cui X."/>
            <person name="Yuan T."/>
            <person name="Jiang B."/>
            <person name="Yang W."/>
            <person name="Lam T.T.-Y."/>
            <person name="Chang Q."/>
            <person name="Ding S."/>
            <person name="Wang X."/>
            <person name="Zhu J."/>
            <person name="Ruan X."/>
            <person name="Zhao L."/>
            <person name="Wei J."/>
            <person name="Que T."/>
            <person name="Du C."/>
            <person name="Cheng J."/>
            <person name="Dai P."/>
            <person name="Han X."/>
            <person name="Huang E."/>
            <person name="Gao Y."/>
            <person name="Liu J."/>
            <person name="Shao H."/>
            <person name="Ye R."/>
            <person name="Li L."/>
            <person name="Wei W."/>
            <person name="Wang X."/>
            <person name="Wang C."/>
            <person name="Yang T."/>
            <person name="Huo Q."/>
            <person name="Li W."/>
            <person name="Guo W."/>
            <person name="Chen H."/>
            <person name="Zhou L."/>
            <person name="Ni X."/>
            <person name="Tian J."/>
            <person name="Zhou Y."/>
            <person name="Sheng Y."/>
            <person name="Liu T."/>
            <person name="Pan Y."/>
            <person name="Xia L."/>
            <person name="Li J."/>
            <person name="Zhao F."/>
            <person name="Cao W."/>
        </authorList>
    </citation>
    <scope>NUCLEOTIDE SEQUENCE</scope>
    <source>
        <strain evidence="1">Dsil-2018</strain>
    </source>
</reference>
<gene>
    <name evidence="1" type="ORF">HPB49_004119</name>
</gene>
<dbReference type="EMBL" id="CM023470">
    <property type="protein sequence ID" value="KAH7977985.1"/>
    <property type="molecule type" value="Genomic_DNA"/>
</dbReference>